<reference evidence="2" key="1">
    <citation type="journal article" date="2014" name="Front. Microbiol.">
        <title>High frequency of phylogenetically diverse reductive dehalogenase-homologous genes in deep subseafloor sedimentary metagenomes.</title>
        <authorList>
            <person name="Kawai M."/>
            <person name="Futagami T."/>
            <person name="Toyoda A."/>
            <person name="Takaki Y."/>
            <person name="Nishi S."/>
            <person name="Hori S."/>
            <person name="Arai W."/>
            <person name="Tsubouchi T."/>
            <person name="Morono Y."/>
            <person name="Uchiyama I."/>
            <person name="Ito T."/>
            <person name="Fujiyama A."/>
            <person name="Inagaki F."/>
            <person name="Takami H."/>
        </authorList>
    </citation>
    <scope>NUCLEOTIDE SEQUENCE</scope>
    <source>
        <strain evidence="2">Expedition CK06-06</strain>
    </source>
</reference>
<protein>
    <submittedName>
        <fullName evidence="2">Uncharacterized protein</fullName>
    </submittedName>
</protein>
<evidence type="ECO:0000256" key="1">
    <source>
        <dbReference type="SAM" id="MobiDB-lite"/>
    </source>
</evidence>
<gene>
    <name evidence="2" type="ORF">S12H4_04762</name>
</gene>
<comment type="caution">
    <text evidence="2">The sequence shown here is derived from an EMBL/GenBank/DDBJ whole genome shotgun (WGS) entry which is preliminary data.</text>
</comment>
<accession>X1R0G4</accession>
<sequence length="41" mass="4663">MMETKKPSPQELEREKQEIYTGPLPKAVPTYNSVSETKPAE</sequence>
<dbReference type="EMBL" id="BARW01001509">
    <property type="protein sequence ID" value="GAI60571.1"/>
    <property type="molecule type" value="Genomic_DNA"/>
</dbReference>
<evidence type="ECO:0000313" key="2">
    <source>
        <dbReference type="EMBL" id="GAI60571.1"/>
    </source>
</evidence>
<feature type="compositionally biased region" description="Basic and acidic residues" evidence="1">
    <location>
        <begin position="1"/>
        <end position="18"/>
    </location>
</feature>
<dbReference type="AlphaFoldDB" id="X1R0G4"/>
<feature type="compositionally biased region" description="Polar residues" evidence="1">
    <location>
        <begin position="30"/>
        <end position="41"/>
    </location>
</feature>
<name>X1R0G4_9ZZZZ</name>
<feature type="region of interest" description="Disordered" evidence="1">
    <location>
        <begin position="1"/>
        <end position="41"/>
    </location>
</feature>
<proteinExistence type="predicted"/>
<organism evidence="2">
    <name type="scientific">marine sediment metagenome</name>
    <dbReference type="NCBI Taxonomy" id="412755"/>
    <lineage>
        <taxon>unclassified sequences</taxon>
        <taxon>metagenomes</taxon>
        <taxon>ecological metagenomes</taxon>
    </lineage>
</organism>